<evidence type="ECO:0000313" key="2">
    <source>
        <dbReference type="EMBL" id="CAD9331297.1"/>
    </source>
</evidence>
<name>A0A7S1Z8E7_9STRA</name>
<evidence type="ECO:0000256" key="1">
    <source>
        <dbReference type="SAM" id="SignalP"/>
    </source>
</evidence>
<keyword evidence="1" id="KW-0732">Signal</keyword>
<reference evidence="2" key="1">
    <citation type="submission" date="2021-01" db="EMBL/GenBank/DDBJ databases">
        <authorList>
            <person name="Corre E."/>
            <person name="Pelletier E."/>
            <person name="Niang G."/>
            <person name="Scheremetjew M."/>
            <person name="Finn R."/>
            <person name="Kale V."/>
            <person name="Holt S."/>
            <person name="Cochrane G."/>
            <person name="Meng A."/>
            <person name="Brown T."/>
            <person name="Cohen L."/>
        </authorList>
    </citation>
    <scope>NUCLEOTIDE SEQUENCE</scope>
    <source>
        <strain evidence="2">Pop2</strain>
    </source>
</reference>
<gene>
    <name evidence="2" type="ORF">DBRI1063_LOCUS11735</name>
</gene>
<accession>A0A7S1Z8E7</accession>
<sequence length="343" mass="37167">MLLRCNHRFALSISTCLALLSTLHTIPLASSLSSTTLWKVNVIAKGNSHTGCAIFTNCFNDGTTTAAAATALKMKKTTSLPFSDVSLEKNKRREFLVQSGSSLIGGLVAMVSTTLSSQPAQAAETVGKDPNCNDGSCLGIWDGLLADCPHDGKLSLGGGAGCVSSQDDTPGVFAEPWDYSEAPNNSLDWEEQMRLLIPTIKLVCTKRGDKVTIEQQSGRYLRVFFSDGKTGEESTGEFYFTPDDTTVQFRVGSVNNSKASLSKSLRNMERCEMIRKELRFTKIPVLRNRKRALFFVESDFDTFGPGSAALGPPAEMTTGELEGRQDVDPKLKIDALQAFPVAK</sequence>
<feature type="chain" id="PRO_5030973843" evidence="1">
    <location>
        <begin position="32"/>
        <end position="343"/>
    </location>
</feature>
<protein>
    <submittedName>
        <fullName evidence="2">Uncharacterized protein</fullName>
    </submittedName>
</protein>
<dbReference type="EMBL" id="HBGN01018449">
    <property type="protein sequence ID" value="CAD9331297.1"/>
    <property type="molecule type" value="Transcribed_RNA"/>
</dbReference>
<dbReference type="PANTHER" id="PTHR34801:SF6">
    <property type="entry name" value="SLL1620 PROTEIN"/>
    <property type="match status" value="1"/>
</dbReference>
<proteinExistence type="predicted"/>
<feature type="signal peptide" evidence="1">
    <location>
        <begin position="1"/>
        <end position="31"/>
    </location>
</feature>
<dbReference type="PANTHER" id="PTHR34801">
    <property type="entry name" value="EXPRESSED PROTEIN"/>
    <property type="match status" value="1"/>
</dbReference>
<organism evidence="2">
    <name type="scientific">Ditylum brightwellii</name>
    <dbReference type="NCBI Taxonomy" id="49249"/>
    <lineage>
        <taxon>Eukaryota</taxon>
        <taxon>Sar</taxon>
        <taxon>Stramenopiles</taxon>
        <taxon>Ochrophyta</taxon>
        <taxon>Bacillariophyta</taxon>
        <taxon>Mediophyceae</taxon>
        <taxon>Lithodesmiophycidae</taxon>
        <taxon>Lithodesmiales</taxon>
        <taxon>Lithodesmiaceae</taxon>
        <taxon>Ditylum</taxon>
    </lineage>
</organism>
<dbReference type="AlphaFoldDB" id="A0A7S1Z8E7"/>